<evidence type="ECO:0000259" key="1">
    <source>
        <dbReference type="Pfam" id="PF11716"/>
    </source>
</evidence>
<dbReference type="Proteomes" id="UP001494902">
    <property type="component" value="Unassembled WGS sequence"/>
</dbReference>
<gene>
    <name evidence="2" type="ORF">WIS52_30980</name>
</gene>
<reference evidence="2 3" key="1">
    <citation type="submission" date="2024-03" db="EMBL/GenBank/DDBJ databases">
        <title>Draft genome sequence of Pseudonocardia nematodicida JCM 31783.</title>
        <authorList>
            <person name="Butdee W."/>
            <person name="Duangmal K."/>
        </authorList>
    </citation>
    <scope>NUCLEOTIDE SEQUENCE [LARGE SCALE GENOMIC DNA]</scope>
    <source>
        <strain evidence="2 3">JCM 31783</strain>
    </source>
</reference>
<evidence type="ECO:0000313" key="3">
    <source>
        <dbReference type="Proteomes" id="UP001494902"/>
    </source>
</evidence>
<feature type="domain" description="Mycothiol-dependent maleylpyruvate isomerase metal-binding" evidence="1">
    <location>
        <begin position="16"/>
        <end position="160"/>
    </location>
</feature>
<protein>
    <submittedName>
        <fullName evidence="2">Maleylpyruvate isomerase N-terminal domain-containing protein</fullName>
    </submittedName>
</protein>
<evidence type="ECO:0000313" key="2">
    <source>
        <dbReference type="EMBL" id="MEQ3554911.1"/>
    </source>
</evidence>
<dbReference type="RefSeq" id="WP_349301983.1">
    <property type="nucleotide sequence ID" value="NZ_JBEDNQ010000019.1"/>
</dbReference>
<sequence length="215" mass="23260">MAPYPLDRARTAFVASLDGLSGLLDHLDDDALHARSRCRGWVAGDVLAHLHLGLAEMLAGFPARTTQDADTDLATYWSAPLPGAEHPEWAHVRFARAVAAAYARPSGQLEHVRTTVRGLRRLVSDLDAGYRLEFQGHVLEVSDFVATWVVEVVVHHLDMAVELSGVPEPPASGLAVVRDTVVRLTDDPAALDAWDDRALTLAATGREPGLRPVLS</sequence>
<keyword evidence="2" id="KW-0413">Isomerase</keyword>
<accession>A0ABV1KKD0</accession>
<comment type="caution">
    <text evidence="2">The sequence shown here is derived from an EMBL/GenBank/DDBJ whole genome shotgun (WGS) entry which is preliminary data.</text>
</comment>
<proteinExistence type="predicted"/>
<keyword evidence="3" id="KW-1185">Reference proteome</keyword>
<dbReference type="GO" id="GO:0016853">
    <property type="term" value="F:isomerase activity"/>
    <property type="evidence" value="ECO:0007669"/>
    <property type="project" value="UniProtKB-KW"/>
</dbReference>
<name>A0ABV1KKD0_9PSEU</name>
<dbReference type="EMBL" id="JBEDNQ010000019">
    <property type="protein sequence ID" value="MEQ3554911.1"/>
    <property type="molecule type" value="Genomic_DNA"/>
</dbReference>
<dbReference type="Gene3D" id="1.20.120.450">
    <property type="entry name" value="dinb family like domain"/>
    <property type="match status" value="1"/>
</dbReference>
<organism evidence="2 3">
    <name type="scientific">Pseudonocardia nematodicida</name>
    <dbReference type="NCBI Taxonomy" id="1206997"/>
    <lineage>
        <taxon>Bacteria</taxon>
        <taxon>Bacillati</taxon>
        <taxon>Actinomycetota</taxon>
        <taxon>Actinomycetes</taxon>
        <taxon>Pseudonocardiales</taxon>
        <taxon>Pseudonocardiaceae</taxon>
        <taxon>Pseudonocardia</taxon>
    </lineage>
</organism>
<dbReference type="Pfam" id="PF11716">
    <property type="entry name" value="MDMPI_N"/>
    <property type="match status" value="1"/>
</dbReference>
<dbReference type="InterPro" id="IPR024344">
    <property type="entry name" value="MDMPI_metal-binding"/>
</dbReference>
<dbReference type="InterPro" id="IPR034660">
    <property type="entry name" value="DinB/YfiT-like"/>
</dbReference>
<dbReference type="SUPFAM" id="SSF109854">
    <property type="entry name" value="DinB/YfiT-like putative metalloenzymes"/>
    <property type="match status" value="1"/>
</dbReference>